<feature type="region of interest" description="Disordered" evidence="6">
    <location>
        <begin position="369"/>
        <end position="404"/>
    </location>
</feature>
<feature type="transmembrane region" description="Helical" evidence="7">
    <location>
        <begin position="113"/>
        <end position="137"/>
    </location>
</feature>
<dbReference type="InterPro" id="IPR049326">
    <property type="entry name" value="Rhodopsin_dom_fungi"/>
</dbReference>
<feature type="transmembrane region" description="Helical" evidence="7">
    <location>
        <begin position="77"/>
        <end position="101"/>
    </location>
</feature>
<evidence type="ECO:0000259" key="8">
    <source>
        <dbReference type="Pfam" id="PF20684"/>
    </source>
</evidence>
<feature type="transmembrane region" description="Helical" evidence="7">
    <location>
        <begin position="242"/>
        <end position="265"/>
    </location>
</feature>
<evidence type="ECO:0000256" key="1">
    <source>
        <dbReference type="ARBA" id="ARBA00004141"/>
    </source>
</evidence>
<proteinExistence type="inferred from homology"/>
<organism evidence="9 10">
    <name type="scientific">Lasiodiplodia theobromae</name>
    <dbReference type="NCBI Taxonomy" id="45133"/>
    <lineage>
        <taxon>Eukaryota</taxon>
        <taxon>Fungi</taxon>
        <taxon>Dikarya</taxon>
        <taxon>Ascomycota</taxon>
        <taxon>Pezizomycotina</taxon>
        <taxon>Dothideomycetes</taxon>
        <taxon>Dothideomycetes incertae sedis</taxon>
        <taxon>Botryosphaeriales</taxon>
        <taxon>Botryosphaeriaceae</taxon>
        <taxon>Lasiodiplodia</taxon>
    </lineage>
</organism>
<evidence type="ECO:0000256" key="2">
    <source>
        <dbReference type="ARBA" id="ARBA00022692"/>
    </source>
</evidence>
<evidence type="ECO:0000256" key="3">
    <source>
        <dbReference type="ARBA" id="ARBA00022989"/>
    </source>
</evidence>
<dbReference type="Pfam" id="PF20684">
    <property type="entry name" value="Fung_rhodopsin"/>
    <property type="match status" value="1"/>
</dbReference>
<feature type="transmembrane region" description="Helical" evidence="7">
    <location>
        <begin position="168"/>
        <end position="189"/>
    </location>
</feature>
<dbReference type="GO" id="GO:0016020">
    <property type="term" value="C:membrane"/>
    <property type="evidence" value="ECO:0007669"/>
    <property type="project" value="UniProtKB-SubCell"/>
</dbReference>
<comment type="subcellular location">
    <subcellularLocation>
        <location evidence="1">Membrane</location>
        <topology evidence="1">Multi-pass membrane protein</topology>
    </subcellularLocation>
</comment>
<protein>
    <recommendedName>
        <fullName evidence="8">Rhodopsin domain-containing protein</fullName>
    </recommendedName>
</protein>
<reference evidence="9 10" key="1">
    <citation type="journal article" date="2019" name="Sci. Rep.">
        <title>A multi-omics analysis of the grapevine pathogen Lasiodiplodia theobromae reveals that temperature affects the expression of virulence- and pathogenicity-related genes.</title>
        <authorList>
            <person name="Felix C."/>
            <person name="Meneses R."/>
            <person name="Goncalves M.F.M."/>
            <person name="Tilleman L."/>
            <person name="Duarte A.S."/>
            <person name="Jorrin-Novo J.V."/>
            <person name="Van de Peer Y."/>
            <person name="Deforce D."/>
            <person name="Van Nieuwerburgh F."/>
            <person name="Esteves A.C."/>
            <person name="Alves A."/>
        </authorList>
    </citation>
    <scope>NUCLEOTIDE SEQUENCE [LARGE SCALE GENOMIC DNA]</scope>
    <source>
        <strain evidence="9 10">LA-SOL3</strain>
    </source>
</reference>
<dbReference type="PANTHER" id="PTHR33048:SF129">
    <property type="entry name" value="INTEGRAL MEMBRANE PROTEIN-RELATED"/>
    <property type="match status" value="1"/>
</dbReference>
<dbReference type="InterPro" id="IPR052337">
    <property type="entry name" value="SAT4-like"/>
</dbReference>
<evidence type="ECO:0000256" key="7">
    <source>
        <dbReference type="SAM" id="Phobius"/>
    </source>
</evidence>
<feature type="domain" description="Rhodopsin" evidence="8">
    <location>
        <begin position="18"/>
        <end position="265"/>
    </location>
</feature>
<feature type="transmembrane region" description="Helical" evidence="7">
    <location>
        <begin position="6"/>
        <end position="22"/>
    </location>
</feature>
<dbReference type="EMBL" id="VCHE01000196">
    <property type="protein sequence ID" value="KAB2569410.1"/>
    <property type="molecule type" value="Genomic_DNA"/>
</dbReference>
<keyword evidence="3 7" id="KW-1133">Transmembrane helix</keyword>
<evidence type="ECO:0000256" key="5">
    <source>
        <dbReference type="ARBA" id="ARBA00038359"/>
    </source>
</evidence>
<evidence type="ECO:0000256" key="6">
    <source>
        <dbReference type="SAM" id="MobiDB-lite"/>
    </source>
</evidence>
<accession>A0A5N5CVN9</accession>
<evidence type="ECO:0000256" key="4">
    <source>
        <dbReference type="ARBA" id="ARBA00023136"/>
    </source>
</evidence>
<feature type="transmembrane region" description="Helical" evidence="7">
    <location>
        <begin position="34"/>
        <end position="57"/>
    </location>
</feature>
<evidence type="ECO:0000313" key="9">
    <source>
        <dbReference type="EMBL" id="KAB2569410.1"/>
    </source>
</evidence>
<dbReference type="PANTHER" id="PTHR33048">
    <property type="entry name" value="PTH11-LIKE INTEGRAL MEMBRANE PROTEIN (AFU_ORTHOLOGUE AFUA_5G11245)"/>
    <property type="match status" value="1"/>
</dbReference>
<gene>
    <name evidence="9" type="ORF">DBV05_g11918</name>
</gene>
<comment type="caution">
    <text evidence="9">The sequence shown here is derived from an EMBL/GenBank/DDBJ whole genome shotgun (WGS) entry which is preliminary data.</text>
</comment>
<keyword evidence="2 7" id="KW-0812">Transmembrane</keyword>
<comment type="similarity">
    <text evidence="5">Belongs to the SAT4 family.</text>
</comment>
<evidence type="ECO:0000313" key="10">
    <source>
        <dbReference type="Proteomes" id="UP000325902"/>
    </source>
</evidence>
<feature type="transmembrane region" description="Helical" evidence="7">
    <location>
        <begin position="201"/>
        <end position="222"/>
    </location>
</feature>
<dbReference type="Proteomes" id="UP000325902">
    <property type="component" value="Unassembled WGS sequence"/>
</dbReference>
<keyword evidence="10" id="KW-1185">Reference proteome</keyword>
<name>A0A5N5CVN9_9PEZI</name>
<sequence>MIILMFVLLAATLAVVGARLWARCRIRRNAGLDDWLIVAAIPILLGYDACHYLGFYYYGVDRHAWEVTIAQAVNVRIVTWAIACGYMLITSLVKISILMFYRRLSEGSVTMSWIYIVRGFIVFVVLYCIIFTLMLFVDCRPLNSFWNKMNPVWAATHEHVCFNEGADFIASAVVSVVTDAAVCILPLLVVRRLRMPRKQKWALSALFGVGFFLCFCGIMRVAYMYEIYYATYDTTWEASYVWSWTLAETHFAIICASAPALKLFFGRLLQGSSAQPDSYTSRQRHEYNNFGSDELGAAGSGVHVKSGGGSEEGIYMADMLAFKEARSKAEKEGKELPLFETVAERSGSESPVSITVDVRHGVGLSAVNDTSRTLSENDAQIMEEQSTKSIGRSRGSTDSILGGR</sequence>
<dbReference type="OrthoDB" id="5329176at2759"/>
<dbReference type="AlphaFoldDB" id="A0A5N5CVN9"/>
<keyword evidence="4 7" id="KW-0472">Membrane</keyword>